<protein>
    <submittedName>
        <fullName evidence="8">Uncharacterized protein</fullName>
    </submittedName>
</protein>
<dbReference type="InParanoid" id="A0A3P8W077"/>
<keyword evidence="4" id="KW-0963">Cytoplasm</keyword>
<dbReference type="AlphaFoldDB" id="A0A3P8W077"/>
<evidence type="ECO:0000256" key="2">
    <source>
        <dbReference type="ARBA" id="ARBA00010807"/>
    </source>
</evidence>
<evidence type="ECO:0000256" key="4">
    <source>
        <dbReference type="ARBA" id="ARBA00022490"/>
    </source>
</evidence>
<comment type="subcellular location">
    <subcellularLocation>
        <location evidence="1">Cytoplasm</location>
    </subcellularLocation>
</comment>
<feature type="region of interest" description="Disordered" evidence="7">
    <location>
        <begin position="291"/>
        <end position="425"/>
    </location>
</feature>
<dbReference type="GeneTree" id="ENSGT00950000183181"/>
<dbReference type="GO" id="GO:0046329">
    <property type="term" value="P:negative regulation of JNK cascade"/>
    <property type="evidence" value="ECO:0007669"/>
    <property type="project" value="TreeGrafter"/>
</dbReference>
<keyword evidence="3" id="KW-0217">Developmental protein</keyword>
<feature type="region of interest" description="Disordered" evidence="7">
    <location>
        <begin position="489"/>
        <end position="558"/>
    </location>
</feature>
<dbReference type="OMA" id="LGICAEC"/>
<dbReference type="STRING" id="244447.ENSCSEP00000019011"/>
<dbReference type="PANTHER" id="PTHR15919">
    <property type="entry name" value="DAPPER-RELATED"/>
    <property type="match status" value="1"/>
</dbReference>
<keyword evidence="9" id="KW-1185">Reference proteome</keyword>
<dbReference type="Pfam" id="PF15268">
    <property type="entry name" value="Dapper"/>
    <property type="match status" value="1"/>
</dbReference>
<evidence type="ECO:0000256" key="6">
    <source>
        <dbReference type="ARBA" id="ARBA00023054"/>
    </source>
</evidence>
<evidence type="ECO:0000256" key="7">
    <source>
        <dbReference type="SAM" id="MobiDB-lite"/>
    </source>
</evidence>
<feature type="compositionally biased region" description="Low complexity" evidence="7">
    <location>
        <begin position="505"/>
        <end position="519"/>
    </location>
</feature>
<proteinExistence type="inferred from homology"/>
<reference evidence="8 9" key="1">
    <citation type="journal article" date="2014" name="Nat. Genet.">
        <title>Whole-genome sequence of a flatfish provides insights into ZW sex chromosome evolution and adaptation to a benthic lifestyle.</title>
        <authorList>
            <person name="Chen S."/>
            <person name="Zhang G."/>
            <person name="Shao C."/>
            <person name="Huang Q."/>
            <person name="Liu G."/>
            <person name="Zhang P."/>
            <person name="Song W."/>
            <person name="An N."/>
            <person name="Chalopin D."/>
            <person name="Volff J.N."/>
            <person name="Hong Y."/>
            <person name="Li Q."/>
            <person name="Sha Z."/>
            <person name="Zhou H."/>
            <person name="Xie M."/>
            <person name="Yu Q."/>
            <person name="Liu Y."/>
            <person name="Xiang H."/>
            <person name="Wang N."/>
            <person name="Wu K."/>
            <person name="Yang C."/>
            <person name="Zhou Q."/>
            <person name="Liao X."/>
            <person name="Yang L."/>
            <person name="Hu Q."/>
            <person name="Zhang J."/>
            <person name="Meng L."/>
            <person name="Jin L."/>
            <person name="Tian Y."/>
            <person name="Lian J."/>
            <person name="Yang J."/>
            <person name="Miao G."/>
            <person name="Liu S."/>
            <person name="Liang Z."/>
            <person name="Yan F."/>
            <person name="Li Y."/>
            <person name="Sun B."/>
            <person name="Zhang H."/>
            <person name="Zhang J."/>
            <person name="Zhu Y."/>
            <person name="Du M."/>
            <person name="Zhao Y."/>
            <person name="Schartl M."/>
            <person name="Tang Q."/>
            <person name="Wang J."/>
        </authorList>
    </citation>
    <scope>NUCLEOTIDE SEQUENCE</scope>
</reference>
<dbReference type="GO" id="GO:2000095">
    <property type="term" value="P:regulation of Wnt signaling pathway, planar cell polarity pathway"/>
    <property type="evidence" value="ECO:0007669"/>
    <property type="project" value="TreeGrafter"/>
</dbReference>
<evidence type="ECO:0000256" key="1">
    <source>
        <dbReference type="ARBA" id="ARBA00004496"/>
    </source>
</evidence>
<feature type="compositionally biased region" description="Basic and acidic residues" evidence="7">
    <location>
        <begin position="346"/>
        <end position="356"/>
    </location>
</feature>
<dbReference type="Proteomes" id="UP000265120">
    <property type="component" value="Chromosome 1"/>
</dbReference>
<keyword evidence="6" id="KW-0175">Coiled coil</keyword>
<feature type="compositionally biased region" description="Basic residues" evidence="7">
    <location>
        <begin position="402"/>
        <end position="411"/>
    </location>
</feature>
<organism evidence="8 9">
    <name type="scientific">Cynoglossus semilaevis</name>
    <name type="common">Tongue sole</name>
    <dbReference type="NCBI Taxonomy" id="244447"/>
    <lineage>
        <taxon>Eukaryota</taxon>
        <taxon>Metazoa</taxon>
        <taxon>Chordata</taxon>
        <taxon>Craniata</taxon>
        <taxon>Vertebrata</taxon>
        <taxon>Euteleostomi</taxon>
        <taxon>Actinopterygii</taxon>
        <taxon>Neopterygii</taxon>
        <taxon>Teleostei</taxon>
        <taxon>Neoteleostei</taxon>
        <taxon>Acanthomorphata</taxon>
        <taxon>Carangaria</taxon>
        <taxon>Pleuronectiformes</taxon>
        <taxon>Pleuronectoidei</taxon>
        <taxon>Cynoglossidae</taxon>
        <taxon>Cynoglossinae</taxon>
        <taxon>Cynoglossus</taxon>
    </lineage>
</organism>
<reference evidence="8" key="3">
    <citation type="submission" date="2025-09" db="UniProtKB">
        <authorList>
            <consortium name="Ensembl"/>
        </authorList>
    </citation>
    <scope>IDENTIFICATION</scope>
</reference>
<keyword evidence="5" id="KW-0879">Wnt signaling pathway</keyword>
<evidence type="ECO:0000313" key="8">
    <source>
        <dbReference type="Ensembl" id="ENSCSEP00000019011.1"/>
    </source>
</evidence>
<name>A0A3P8W077_CYNSE</name>
<evidence type="ECO:0000313" key="9">
    <source>
        <dbReference type="Proteomes" id="UP000265120"/>
    </source>
</evidence>
<sequence length="587" mass="64622">PLCLSGFYELSDVSLSNSSNSVFSECSVLDAEGHRLFTDDVISCLDCGLRNDLSSTICRSLSAPTPPALSDSPSNGESNRYQSPLHAWAVNQTSGHRCPVSDEPSSLPLVHQCLPLSQGSPGPRSFPQTLCQKRLDIYIISLLQRKSPPTRSSCPRTSISAEASKNALRQAGLCAWQVCGPSPKYNQTTPVRQKISAEQTQNGTSGRNVHDVSDLAQVQKSTLFNKDKQTTQTLLQSCPQSITTLLCPKSDSSHLETKQPCFPPLQTSVEPPPIVKTQSALLANSLVHLQGNSGKPPLPGRYYEEGQEGQRLKRSSKYVSTQRHSRKNVKNVKRKNVATKKTSGQCDHERKDEVHHSFASKKPQALDDKGSAHHHPVTPSSSRTKQRLVSVPEGCVQERHTSKPHRHHLHRQVRESPAVVAKPKHKCKDYRQLRVYTGIPNDVAFREAQQQRNKKSTCVPKSPYAYVTGSDSEYSAECASLFHSTVADSSEDEVSNFTENRLGDSESSVSDSTTCSDTEVNTESGAGCDTTATRKQRGQLRAAKTKETGQDVSSTRTKSFVRIKASHNLKRKILRHRSGPFTLMTTM</sequence>
<evidence type="ECO:0000256" key="3">
    <source>
        <dbReference type="ARBA" id="ARBA00022473"/>
    </source>
</evidence>
<comment type="similarity">
    <text evidence="2">Belongs to the dapper family.</text>
</comment>
<dbReference type="GO" id="GO:0090090">
    <property type="term" value="P:negative regulation of canonical Wnt signaling pathway"/>
    <property type="evidence" value="ECO:0007669"/>
    <property type="project" value="TreeGrafter"/>
</dbReference>
<reference evidence="8" key="2">
    <citation type="submission" date="2025-08" db="UniProtKB">
        <authorList>
            <consortium name="Ensembl"/>
        </authorList>
    </citation>
    <scope>IDENTIFICATION</scope>
</reference>
<dbReference type="PANTHER" id="PTHR15919:SF12">
    <property type="entry name" value="DAPPER HOMOLOG 1"/>
    <property type="match status" value="1"/>
</dbReference>
<dbReference type="Ensembl" id="ENSCSET00000019246.1">
    <property type="protein sequence ID" value="ENSCSEP00000019011.1"/>
    <property type="gene ID" value="ENSCSEG00000012176.1"/>
</dbReference>
<accession>A0A3P8W077</accession>
<evidence type="ECO:0000256" key="5">
    <source>
        <dbReference type="ARBA" id="ARBA00022687"/>
    </source>
</evidence>
<feature type="compositionally biased region" description="Basic and acidic residues" evidence="7">
    <location>
        <begin position="302"/>
        <end position="311"/>
    </location>
</feature>
<dbReference type="GO" id="GO:0016055">
    <property type="term" value="P:Wnt signaling pathway"/>
    <property type="evidence" value="ECO:0007669"/>
    <property type="project" value="UniProtKB-KW"/>
</dbReference>
<dbReference type="FunCoup" id="A0A3P8W077">
    <property type="interactions" value="915"/>
</dbReference>
<feature type="compositionally biased region" description="Basic residues" evidence="7">
    <location>
        <begin position="323"/>
        <end position="338"/>
    </location>
</feature>
<dbReference type="GO" id="GO:0005737">
    <property type="term" value="C:cytoplasm"/>
    <property type="evidence" value="ECO:0007669"/>
    <property type="project" value="UniProtKB-SubCell"/>
</dbReference>
<dbReference type="InterPro" id="IPR024843">
    <property type="entry name" value="Dapper"/>
</dbReference>